<keyword evidence="1" id="KW-1133">Transmembrane helix</keyword>
<keyword evidence="1" id="KW-0472">Membrane</keyword>
<dbReference type="EMBL" id="JBHTOK010000079">
    <property type="protein sequence ID" value="MFD1442170.1"/>
    <property type="molecule type" value="Genomic_DNA"/>
</dbReference>
<protein>
    <submittedName>
        <fullName evidence="2">Uncharacterized protein</fullName>
    </submittedName>
</protein>
<dbReference type="RefSeq" id="WP_125754831.1">
    <property type="nucleotide sequence ID" value="NZ_JBHTOK010000079.1"/>
</dbReference>
<reference evidence="3" key="1">
    <citation type="journal article" date="2019" name="Int. J. Syst. Evol. Microbiol.">
        <title>The Global Catalogue of Microorganisms (GCM) 10K type strain sequencing project: providing services to taxonomists for standard genome sequencing and annotation.</title>
        <authorList>
            <consortium name="The Broad Institute Genomics Platform"/>
            <consortium name="The Broad Institute Genome Sequencing Center for Infectious Disease"/>
            <person name="Wu L."/>
            <person name="Ma J."/>
        </authorList>
    </citation>
    <scope>NUCLEOTIDE SEQUENCE [LARGE SCALE GENOMIC DNA]</scope>
    <source>
        <strain evidence="3">CCM 8912</strain>
    </source>
</reference>
<keyword evidence="3" id="KW-1185">Reference proteome</keyword>
<sequence length="66" mass="7063">MIRLSRLIVRLAGGPGKRPLLIMLSGLALVLLSRRRGLSQTARRLVFTIGIAAIVAGLLFLVLGVN</sequence>
<name>A0ABW4D076_9LACO</name>
<dbReference type="Proteomes" id="UP001597212">
    <property type="component" value="Unassembled WGS sequence"/>
</dbReference>
<accession>A0ABW4D076</accession>
<feature type="transmembrane region" description="Helical" evidence="1">
    <location>
        <begin position="45"/>
        <end position="65"/>
    </location>
</feature>
<evidence type="ECO:0000313" key="3">
    <source>
        <dbReference type="Proteomes" id="UP001597212"/>
    </source>
</evidence>
<gene>
    <name evidence="2" type="ORF">ACFQ5K_12350</name>
</gene>
<keyword evidence="1" id="KW-0812">Transmembrane</keyword>
<evidence type="ECO:0000313" key="2">
    <source>
        <dbReference type="EMBL" id="MFD1442170.1"/>
    </source>
</evidence>
<organism evidence="2 3">
    <name type="scientific">Lacticaseibacillus hegangensis</name>
    <dbReference type="NCBI Taxonomy" id="2486010"/>
    <lineage>
        <taxon>Bacteria</taxon>
        <taxon>Bacillati</taxon>
        <taxon>Bacillota</taxon>
        <taxon>Bacilli</taxon>
        <taxon>Lactobacillales</taxon>
        <taxon>Lactobacillaceae</taxon>
        <taxon>Lacticaseibacillus</taxon>
    </lineage>
</organism>
<evidence type="ECO:0000256" key="1">
    <source>
        <dbReference type="SAM" id="Phobius"/>
    </source>
</evidence>
<proteinExistence type="predicted"/>
<comment type="caution">
    <text evidence="2">The sequence shown here is derived from an EMBL/GenBank/DDBJ whole genome shotgun (WGS) entry which is preliminary data.</text>
</comment>